<proteinExistence type="inferred from homology"/>
<protein>
    <submittedName>
        <fullName evidence="8">CCL4 protein</fullName>
    </submittedName>
</protein>
<dbReference type="SMART" id="SM00199">
    <property type="entry name" value="SCY"/>
    <property type="match status" value="1"/>
</dbReference>
<dbReference type="FunFam" id="2.40.50.40:FF:000002">
    <property type="entry name" value="C-C motif chemokine"/>
    <property type="match status" value="1"/>
</dbReference>
<comment type="similarity">
    <text evidence="2">Belongs to the intercrine beta (chemokine CC) family.</text>
</comment>
<evidence type="ECO:0000259" key="7">
    <source>
        <dbReference type="SMART" id="SM00199"/>
    </source>
</evidence>
<evidence type="ECO:0000313" key="8">
    <source>
        <dbReference type="EMBL" id="NXF93399.1"/>
    </source>
</evidence>
<dbReference type="InterPro" id="IPR001811">
    <property type="entry name" value="Chemokine_IL8-like_dom"/>
</dbReference>
<feature type="signal peptide" evidence="6">
    <location>
        <begin position="1"/>
        <end position="22"/>
    </location>
</feature>
<keyword evidence="9" id="KW-1185">Reference proteome</keyword>
<evidence type="ECO:0000256" key="5">
    <source>
        <dbReference type="ARBA" id="ARBA00022729"/>
    </source>
</evidence>
<dbReference type="AlphaFoldDB" id="A0A7K8XR70"/>
<dbReference type="GO" id="GO:0030335">
    <property type="term" value="P:positive regulation of cell migration"/>
    <property type="evidence" value="ECO:0007669"/>
    <property type="project" value="TreeGrafter"/>
</dbReference>
<keyword evidence="4" id="KW-0964">Secreted</keyword>
<evidence type="ECO:0000313" key="9">
    <source>
        <dbReference type="Proteomes" id="UP000583613"/>
    </source>
</evidence>
<evidence type="ECO:0000256" key="3">
    <source>
        <dbReference type="ARBA" id="ARBA00022514"/>
    </source>
</evidence>
<dbReference type="Gene3D" id="2.40.50.40">
    <property type="match status" value="1"/>
</dbReference>
<gene>
    <name evidence="8" type="primary">Ccl4_2</name>
    <name evidence="8" type="ORF">EUBBOU_R15148</name>
</gene>
<dbReference type="GO" id="GO:0006954">
    <property type="term" value="P:inflammatory response"/>
    <property type="evidence" value="ECO:0007669"/>
    <property type="project" value="TreeGrafter"/>
</dbReference>
<evidence type="ECO:0000256" key="2">
    <source>
        <dbReference type="ARBA" id="ARBA00010868"/>
    </source>
</evidence>
<dbReference type="GO" id="GO:0048020">
    <property type="term" value="F:CCR chemokine receptor binding"/>
    <property type="evidence" value="ECO:0007669"/>
    <property type="project" value="TreeGrafter"/>
</dbReference>
<dbReference type="EMBL" id="VWZE01016571">
    <property type="protein sequence ID" value="NXF93399.1"/>
    <property type="molecule type" value="Genomic_DNA"/>
</dbReference>
<accession>A0A7K8XR70</accession>
<dbReference type="InterPro" id="IPR036048">
    <property type="entry name" value="Interleukin_8-like_sf"/>
</dbReference>
<dbReference type="GO" id="GO:0005615">
    <property type="term" value="C:extracellular space"/>
    <property type="evidence" value="ECO:0007669"/>
    <property type="project" value="UniProtKB-KW"/>
</dbReference>
<comment type="caution">
    <text evidence="8">The sequence shown here is derived from an EMBL/GenBank/DDBJ whole genome shotgun (WGS) entry which is preliminary data.</text>
</comment>
<reference evidence="8 9" key="1">
    <citation type="submission" date="2019-09" db="EMBL/GenBank/DDBJ databases">
        <title>Bird 10,000 Genomes (B10K) Project - Family phase.</title>
        <authorList>
            <person name="Zhang G."/>
        </authorList>
    </citation>
    <scope>NUCLEOTIDE SEQUENCE [LARGE SCALE GENOMIC DNA]</scope>
    <source>
        <strain evidence="8">B10K-DU-001-04</strain>
        <tissue evidence="8">Muscle</tissue>
    </source>
</reference>
<dbReference type="Proteomes" id="UP000583613">
    <property type="component" value="Unassembled WGS sequence"/>
</dbReference>
<dbReference type="GO" id="GO:0008009">
    <property type="term" value="F:chemokine activity"/>
    <property type="evidence" value="ECO:0007669"/>
    <property type="project" value="InterPro"/>
</dbReference>
<feature type="non-terminal residue" evidence="8">
    <location>
        <position position="1"/>
    </location>
</feature>
<keyword evidence="3" id="KW-0202">Cytokine</keyword>
<evidence type="ECO:0000256" key="6">
    <source>
        <dbReference type="SAM" id="SignalP"/>
    </source>
</evidence>
<dbReference type="PANTHER" id="PTHR12015">
    <property type="entry name" value="SMALL INDUCIBLE CYTOKINE A"/>
    <property type="match status" value="1"/>
</dbReference>
<dbReference type="GO" id="GO:0070098">
    <property type="term" value="P:chemokine-mediated signaling pathway"/>
    <property type="evidence" value="ECO:0007669"/>
    <property type="project" value="TreeGrafter"/>
</dbReference>
<feature type="chain" id="PRO_5029898836" evidence="6">
    <location>
        <begin position="23"/>
        <end position="100"/>
    </location>
</feature>
<organism evidence="8 9">
    <name type="scientific">Eubucco bourcierii</name>
    <name type="common">red-headed barbet</name>
    <dbReference type="NCBI Taxonomy" id="91767"/>
    <lineage>
        <taxon>Eukaryota</taxon>
        <taxon>Metazoa</taxon>
        <taxon>Chordata</taxon>
        <taxon>Craniata</taxon>
        <taxon>Vertebrata</taxon>
        <taxon>Euteleostomi</taxon>
        <taxon>Archelosauria</taxon>
        <taxon>Archosauria</taxon>
        <taxon>Dinosauria</taxon>
        <taxon>Saurischia</taxon>
        <taxon>Theropoda</taxon>
        <taxon>Coelurosauria</taxon>
        <taxon>Aves</taxon>
        <taxon>Neognathae</taxon>
        <taxon>Neoaves</taxon>
        <taxon>Telluraves</taxon>
        <taxon>Coraciimorphae</taxon>
        <taxon>Piciformes</taxon>
        <taxon>Ramphastidae</taxon>
        <taxon>Eubucco</taxon>
    </lineage>
</organism>
<keyword evidence="5 6" id="KW-0732">Signal</keyword>
<dbReference type="InterPro" id="IPR039809">
    <property type="entry name" value="Chemokine_b/g/d"/>
</dbReference>
<dbReference type="Pfam" id="PF00048">
    <property type="entry name" value="IL8"/>
    <property type="match status" value="1"/>
</dbReference>
<name>A0A7K8XR70_9PICI</name>
<dbReference type="SUPFAM" id="SSF54117">
    <property type="entry name" value="Interleukin 8-like chemokines"/>
    <property type="match status" value="1"/>
</dbReference>
<dbReference type="OrthoDB" id="9930747at2759"/>
<comment type="subcellular location">
    <subcellularLocation>
        <location evidence="1">Secreted</location>
    </subcellularLocation>
</comment>
<feature type="non-terminal residue" evidence="8">
    <location>
        <position position="100"/>
    </location>
</feature>
<sequence length="100" mass="10883">MKTSMAALAVLFVAVLCYQVSSSPVSLSFFGPCCHQYSTKPLPQRLAAKYEYTGSHCSQRAVIFTTHLGNLVCGNPDDKWVQNIVHRLKGKQAVAGQPSP</sequence>
<dbReference type="CDD" id="cd00272">
    <property type="entry name" value="Chemokine_CC"/>
    <property type="match status" value="1"/>
</dbReference>
<dbReference type="PANTHER" id="PTHR12015:SF183">
    <property type="entry name" value="C-C MOTIF CHEMOKINE 3"/>
    <property type="match status" value="1"/>
</dbReference>
<feature type="domain" description="Chemokine interleukin-8-like" evidence="7">
    <location>
        <begin position="30"/>
        <end position="88"/>
    </location>
</feature>
<dbReference type="GO" id="GO:0061844">
    <property type="term" value="P:antimicrobial humoral immune response mediated by antimicrobial peptide"/>
    <property type="evidence" value="ECO:0007669"/>
    <property type="project" value="TreeGrafter"/>
</dbReference>
<evidence type="ECO:0000256" key="1">
    <source>
        <dbReference type="ARBA" id="ARBA00004613"/>
    </source>
</evidence>
<evidence type="ECO:0000256" key="4">
    <source>
        <dbReference type="ARBA" id="ARBA00022525"/>
    </source>
</evidence>